<comment type="caution">
    <text evidence="11">Lacks conserved residue(s) required for the propagation of feature annotation.</text>
</comment>
<evidence type="ECO:0000256" key="7">
    <source>
        <dbReference type="ARBA" id="ARBA00022857"/>
    </source>
</evidence>
<comment type="subunit">
    <text evidence="10 11">Homooctamer. Dimer of tetramers.</text>
</comment>
<reference evidence="13" key="1">
    <citation type="submission" date="2020-09" db="EMBL/GenBank/DDBJ databases">
        <title>Bacillus faecalis sp. nov., a moderately halophilic bacterium isolated from cow faeces.</title>
        <authorList>
            <person name="Jiang L."/>
            <person name="Lee J."/>
        </authorList>
    </citation>
    <scope>NUCLEOTIDE SEQUENCE</scope>
    <source>
        <strain evidence="13">AGMB 02131</strain>
    </source>
</reference>
<proteinExistence type="inferred from homology"/>
<accession>A0A927HDA5</accession>
<evidence type="ECO:0000256" key="8">
    <source>
        <dbReference type="ARBA" id="ARBA00023229"/>
    </source>
</evidence>
<dbReference type="CDD" id="cd02811">
    <property type="entry name" value="IDI-2_FMN"/>
    <property type="match status" value="1"/>
</dbReference>
<evidence type="ECO:0000256" key="3">
    <source>
        <dbReference type="ARBA" id="ARBA00022630"/>
    </source>
</evidence>
<dbReference type="NCBIfam" id="TIGR02151">
    <property type="entry name" value="IPP_isom_2"/>
    <property type="match status" value="1"/>
</dbReference>
<dbReference type="AlphaFoldDB" id="A0A927HDA5"/>
<dbReference type="GO" id="GO:0004452">
    <property type="term" value="F:isopentenyl-diphosphate delta-isomerase activity"/>
    <property type="evidence" value="ECO:0007669"/>
    <property type="project" value="UniProtKB-UniRule"/>
</dbReference>
<dbReference type="PANTHER" id="PTHR43665">
    <property type="entry name" value="ISOPENTENYL-DIPHOSPHATE DELTA-ISOMERASE"/>
    <property type="match status" value="1"/>
</dbReference>
<dbReference type="GO" id="GO:0070402">
    <property type="term" value="F:NADPH binding"/>
    <property type="evidence" value="ECO:0007669"/>
    <property type="project" value="UniProtKB-UniRule"/>
</dbReference>
<dbReference type="GO" id="GO:0000287">
    <property type="term" value="F:magnesium ion binding"/>
    <property type="evidence" value="ECO:0007669"/>
    <property type="project" value="UniProtKB-UniRule"/>
</dbReference>
<dbReference type="Pfam" id="PF01070">
    <property type="entry name" value="FMN_dh"/>
    <property type="match status" value="1"/>
</dbReference>
<sequence>MSRKKRKLEHIEYALKTGQSRATGLDDVAFVHVSLPEISLDEVRIDTQMGGLSLSSPIFINAMTGGGGEETENINRALSIASRETGIAMAVGSQMSAIRDERERQTYRVVRQENPNGVIFANVGSEATTDEAKRAIEMLEADALQIHINPIQELVMPEGDRDFSNTLHRIEEICQTVSVPVIAKEVGFGMSKETVTSLANIGVQMVDISGYGGTNFAMIENERRNRLLSFFNSWGISTAASIVEASKTPLMTILASGGIQNAMDVAKCLALGADAVGVAGYFLKVYKQHGLDHLINEINLVHDDLRIIMTALGVTKCSELQKVKKVISGDTYHWLSQRKLL</sequence>
<dbReference type="Proteomes" id="UP000602076">
    <property type="component" value="Unassembled WGS sequence"/>
</dbReference>
<feature type="binding site" evidence="11">
    <location>
        <begin position="6"/>
        <end position="7"/>
    </location>
    <ligand>
        <name>substrate</name>
    </ligand>
</feature>
<dbReference type="HAMAP" id="MF_00354">
    <property type="entry name" value="Idi_2"/>
    <property type="match status" value="1"/>
</dbReference>
<dbReference type="GO" id="GO:0010181">
    <property type="term" value="F:FMN binding"/>
    <property type="evidence" value="ECO:0007669"/>
    <property type="project" value="UniProtKB-UniRule"/>
</dbReference>
<dbReference type="InterPro" id="IPR000262">
    <property type="entry name" value="FMN-dep_DH"/>
</dbReference>
<feature type="domain" description="FMN-dependent dehydrogenase" evidence="12">
    <location>
        <begin position="164"/>
        <end position="322"/>
    </location>
</feature>
<evidence type="ECO:0000256" key="9">
    <source>
        <dbReference type="ARBA" id="ARBA00023235"/>
    </source>
</evidence>
<feature type="binding site" evidence="11">
    <location>
        <position position="93"/>
    </location>
    <ligand>
        <name>FMN</name>
        <dbReference type="ChEBI" id="CHEBI:58210"/>
    </ligand>
</feature>
<dbReference type="SUPFAM" id="SSF51395">
    <property type="entry name" value="FMN-linked oxidoreductases"/>
    <property type="match status" value="1"/>
</dbReference>
<feature type="binding site" evidence="11">
    <location>
        <position position="209"/>
    </location>
    <ligand>
        <name>FMN</name>
        <dbReference type="ChEBI" id="CHEBI:58210"/>
    </ligand>
</feature>
<organism evidence="13 14">
    <name type="scientific">Peribacillus faecalis</name>
    <dbReference type="NCBI Taxonomy" id="2772559"/>
    <lineage>
        <taxon>Bacteria</taxon>
        <taxon>Bacillati</taxon>
        <taxon>Bacillota</taxon>
        <taxon>Bacilli</taxon>
        <taxon>Bacillales</taxon>
        <taxon>Bacillaceae</taxon>
        <taxon>Peribacillus</taxon>
    </lineage>
</organism>
<dbReference type="InterPro" id="IPR011179">
    <property type="entry name" value="IPdP_isomerase"/>
</dbReference>
<dbReference type="InterPro" id="IPR013785">
    <property type="entry name" value="Aldolase_TIM"/>
</dbReference>
<dbReference type="GO" id="GO:0008299">
    <property type="term" value="P:isoprenoid biosynthetic process"/>
    <property type="evidence" value="ECO:0007669"/>
    <property type="project" value="UniProtKB-UniRule"/>
</dbReference>
<feature type="binding site" evidence="11">
    <location>
        <position position="153"/>
    </location>
    <ligand>
        <name>Mg(2+)</name>
        <dbReference type="ChEBI" id="CHEBI:18420"/>
    </ligand>
</feature>
<evidence type="ECO:0000313" key="14">
    <source>
        <dbReference type="Proteomes" id="UP000602076"/>
    </source>
</evidence>
<feature type="binding site" evidence="11">
    <location>
        <begin position="279"/>
        <end position="280"/>
    </location>
    <ligand>
        <name>FMN</name>
        <dbReference type="ChEBI" id="CHEBI:58210"/>
    </ligand>
</feature>
<feature type="binding site" evidence="11">
    <location>
        <position position="152"/>
    </location>
    <ligand>
        <name>substrate</name>
    </ligand>
</feature>
<evidence type="ECO:0000259" key="12">
    <source>
        <dbReference type="Pfam" id="PF01070"/>
    </source>
</evidence>
<keyword evidence="3 11" id="KW-0285">Flavoprotein</keyword>
<keyword evidence="9 11" id="KW-0413">Isomerase</keyword>
<keyword evidence="7 11" id="KW-0521">NADP</keyword>
<evidence type="ECO:0000256" key="5">
    <source>
        <dbReference type="ARBA" id="ARBA00022723"/>
    </source>
</evidence>
<gene>
    <name evidence="11" type="primary">fni</name>
    <name evidence="13" type="ORF">IEO70_18790</name>
</gene>
<comment type="subcellular location">
    <subcellularLocation>
        <location evidence="11">Cytoplasm</location>
    </subcellularLocation>
</comment>
<feature type="binding site" evidence="11">
    <location>
        <position position="214"/>
    </location>
    <ligand>
        <name>FMN</name>
        <dbReference type="ChEBI" id="CHEBI:58210"/>
    </ligand>
</feature>
<dbReference type="GO" id="GO:0005737">
    <property type="term" value="C:cytoplasm"/>
    <property type="evidence" value="ECO:0007669"/>
    <property type="project" value="UniProtKB-SubCell"/>
</dbReference>
<dbReference type="RefSeq" id="WP_190999911.1">
    <property type="nucleotide sequence ID" value="NZ_JACXSI010000069.1"/>
</dbReference>
<comment type="cofactor">
    <cofactor evidence="11">
        <name>Mg(2+)</name>
        <dbReference type="ChEBI" id="CHEBI:18420"/>
    </cofactor>
</comment>
<evidence type="ECO:0000256" key="11">
    <source>
        <dbReference type="HAMAP-Rule" id="MF_00354"/>
    </source>
</evidence>
<evidence type="ECO:0000256" key="10">
    <source>
        <dbReference type="ARBA" id="ARBA00025810"/>
    </source>
</evidence>
<evidence type="ECO:0000313" key="13">
    <source>
        <dbReference type="EMBL" id="MBD3110376.1"/>
    </source>
</evidence>
<comment type="function">
    <text evidence="11">Involved in the biosynthesis of isoprenoids. Catalyzes the 1,3-allylic rearrangement of the homoallylic substrate isopentenyl (IPP) to its allylic isomer, dimethylallyl diphosphate (DMAPP).</text>
</comment>
<keyword evidence="6 11" id="KW-0460">Magnesium</keyword>
<comment type="similarity">
    <text evidence="11">Belongs to the IPP isomerase type 2 family.</text>
</comment>
<comment type="caution">
    <text evidence="13">The sequence shown here is derived from an EMBL/GenBank/DDBJ whole genome shotgun (WGS) entry which is preliminary data.</text>
</comment>
<feature type="binding site" evidence="11">
    <location>
        <position position="184"/>
    </location>
    <ligand>
        <name>FMN</name>
        <dbReference type="ChEBI" id="CHEBI:58210"/>
    </ligand>
</feature>
<dbReference type="PIRSF" id="PIRSF003314">
    <property type="entry name" value="IPP_isomerase"/>
    <property type="match status" value="1"/>
</dbReference>
<comment type="cofactor">
    <cofactor evidence="11">
        <name>NADPH</name>
        <dbReference type="ChEBI" id="CHEBI:57783"/>
    </cofactor>
</comment>
<keyword evidence="14" id="KW-1185">Reference proteome</keyword>
<keyword evidence="4 11" id="KW-0288">FMN</keyword>
<keyword evidence="8 11" id="KW-0414">Isoprene biosynthesis</keyword>
<dbReference type="PANTHER" id="PTHR43665:SF1">
    <property type="entry name" value="ISOPENTENYL-DIPHOSPHATE DELTA-ISOMERASE"/>
    <property type="match status" value="1"/>
</dbReference>
<keyword evidence="5 11" id="KW-0479">Metal-binding</keyword>
<comment type="catalytic activity">
    <reaction evidence="11">
        <text>isopentenyl diphosphate = dimethylallyl diphosphate</text>
        <dbReference type="Rhea" id="RHEA:23284"/>
        <dbReference type="ChEBI" id="CHEBI:57623"/>
        <dbReference type="ChEBI" id="CHEBI:128769"/>
        <dbReference type="EC" id="5.3.3.2"/>
    </reaction>
</comment>
<evidence type="ECO:0000256" key="6">
    <source>
        <dbReference type="ARBA" id="ARBA00022842"/>
    </source>
</evidence>
<protein>
    <recommendedName>
        <fullName evidence="11">Isopentenyl-diphosphate delta-isomerase</fullName>
        <shortName evidence="11">IPP isomerase</shortName>
        <ecNumber evidence="11">5.3.3.2</ecNumber>
    </recommendedName>
    <alternativeName>
        <fullName evidence="11">Isopentenyl diphosphate:dimethylallyl diphosphate isomerase</fullName>
    </alternativeName>
    <alternativeName>
        <fullName evidence="11">Isopentenyl pyrophosphate isomerase</fullName>
    </alternativeName>
    <alternativeName>
        <fullName evidence="11">Type 2 isopentenyl diphosphate isomerase</fullName>
        <shortName evidence="11">IDI-2</shortName>
    </alternativeName>
</protein>
<dbReference type="GO" id="GO:0016491">
    <property type="term" value="F:oxidoreductase activity"/>
    <property type="evidence" value="ECO:0007669"/>
    <property type="project" value="InterPro"/>
</dbReference>
<dbReference type="EC" id="5.3.3.2" evidence="11"/>
<name>A0A927HDA5_9BACI</name>
<dbReference type="Gene3D" id="3.20.20.70">
    <property type="entry name" value="Aldolase class I"/>
    <property type="match status" value="1"/>
</dbReference>
<evidence type="ECO:0000256" key="1">
    <source>
        <dbReference type="ARBA" id="ARBA00001917"/>
    </source>
</evidence>
<feature type="binding site" evidence="11">
    <location>
        <begin position="62"/>
        <end position="64"/>
    </location>
    <ligand>
        <name>FMN</name>
        <dbReference type="ChEBI" id="CHEBI:58210"/>
    </ligand>
</feature>
<comment type="cofactor">
    <cofactor evidence="1 11">
        <name>FMN</name>
        <dbReference type="ChEBI" id="CHEBI:58210"/>
    </cofactor>
</comment>
<keyword evidence="2 11" id="KW-0963">Cytoplasm</keyword>
<feature type="binding site" evidence="11">
    <location>
        <position position="122"/>
    </location>
    <ligand>
        <name>FMN</name>
        <dbReference type="ChEBI" id="CHEBI:58210"/>
    </ligand>
</feature>
<evidence type="ECO:0000256" key="2">
    <source>
        <dbReference type="ARBA" id="ARBA00022490"/>
    </source>
</evidence>
<evidence type="ECO:0000256" key="4">
    <source>
        <dbReference type="ARBA" id="ARBA00022643"/>
    </source>
</evidence>
<dbReference type="EMBL" id="JACXSI010000069">
    <property type="protein sequence ID" value="MBD3110376.1"/>
    <property type="molecule type" value="Genomic_DNA"/>
</dbReference>